<protein>
    <submittedName>
        <fullName evidence="2">Uncharacterized protein</fullName>
    </submittedName>
</protein>
<dbReference type="AlphaFoldDB" id="A0A5E6MES9"/>
<sequence length="99" mass="10811">MKPEELLFASLLLGVFALAGGAYGSFFAMGKLSRSWFLLSIGWIFFGLQASVCLVLLRASTLHLGWKLFLVASLLGYGVVPPLAWSALERLHTKKKGKP</sequence>
<name>A0A5E6MES9_9BACT</name>
<gene>
    <name evidence="2" type="ORF">MAMT_01888</name>
</gene>
<reference evidence="2 3" key="1">
    <citation type="submission" date="2019-09" db="EMBL/GenBank/DDBJ databases">
        <authorList>
            <person name="Cremers G."/>
        </authorList>
    </citation>
    <scope>NUCLEOTIDE SEQUENCE [LARGE SCALE GENOMIC DNA]</scope>
    <source>
        <strain evidence="2">4A</strain>
    </source>
</reference>
<accession>A0A5E6MES9</accession>
<evidence type="ECO:0000313" key="2">
    <source>
        <dbReference type="EMBL" id="VVM07735.1"/>
    </source>
</evidence>
<feature type="transmembrane region" description="Helical" evidence="1">
    <location>
        <begin position="6"/>
        <end position="29"/>
    </location>
</feature>
<dbReference type="EMBL" id="CABFVA020000111">
    <property type="protein sequence ID" value="VVM07735.1"/>
    <property type="molecule type" value="Genomic_DNA"/>
</dbReference>
<evidence type="ECO:0000313" key="3">
    <source>
        <dbReference type="Proteomes" id="UP000334923"/>
    </source>
</evidence>
<keyword evidence="1" id="KW-0812">Transmembrane</keyword>
<keyword evidence="3" id="KW-1185">Reference proteome</keyword>
<organism evidence="2 3">
    <name type="scientific">Methylacidimicrobium tartarophylax</name>
    <dbReference type="NCBI Taxonomy" id="1041768"/>
    <lineage>
        <taxon>Bacteria</taxon>
        <taxon>Pseudomonadati</taxon>
        <taxon>Verrucomicrobiota</taxon>
        <taxon>Methylacidimicrobium</taxon>
    </lineage>
</organism>
<dbReference type="RefSeq" id="WP_142660735.1">
    <property type="nucleotide sequence ID" value="NZ_CABFVA020000111.1"/>
</dbReference>
<evidence type="ECO:0000256" key="1">
    <source>
        <dbReference type="SAM" id="Phobius"/>
    </source>
</evidence>
<dbReference type="Proteomes" id="UP000334923">
    <property type="component" value="Unassembled WGS sequence"/>
</dbReference>
<feature type="transmembrane region" description="Helical" evidence="1">
    <location>
        <begin position="36"/>
        <end position="57"/>
    </location>
</feature>
<dbReference type="OrthoDB" id="9856442at2"/>
<feature type="transmembrane region" description="Helical" evidence="1">
    <location>
        <begin position="69"/>
        <end position="88"/>
    </location>
</feature>
<keyword evidence="1" id="KW-0472">Membrane</keyword>
<keyword evidence="1" id="KW-1133">Transmembrane helix</keyword>
<proteinExistence type="predicted"/>